<dbReference type="PANTHER" id="PTHR11835:SF60">
    <property type="entry name" value="ISOCITRATE DEHYDROGENASE [NAD] SUBUNIT, MITOCHONDRIAL"/>
    <property type="match status" value="1"/>
</dbReference>
<dbReference type="InterPro" id="IPR019818">
    <property type="entry name" value="IsoCit/isopropylmalate_DH_CS"/>
</dbReference>
<dbReference type="SMART" id="SM01329">
    <property type="entry name" value="Iso_dh"/>
    <property type="match status" value="1"/>
</dbReference>
<dbReference type="GO" id="GO:0006099">
    <property type="term" value="P:tricarboxylic acid cycle"/>
    <property type="evidence" value="ECO:0007669"/>
    <property type="project" value="UniProtKB-UniRule"/>
</dbReference>
<evidence type="ECO:0000256" key="6">
    <source>
        <dbReference type="RuleBase" id="RU361266"/>
    </source>
</evidence>
<protein>
    <recommendedName>
        <fullName evidence="6">Isocitrate dehydrogenase [NAD] subunit, mitochondrial</fullName>
    </recommendedName>
</protein>
<keyword evidence="5 6" id="KW-0496">Mitochondrion</keyword>
<evidence type="ECO:0000256" key="1">
    <source>
        <dbReference type="ARBA" id="ARBA00004173"/>
    </source>
</evidence>
<dbReference type="SUPFAM" id="SSF53659">
    <property type="entry name" value="Isocitrate/Isopropylmalate dehydrogenase-like"/>
    <property type="match status" value="1"/>
</dbReference>
<comment type="caution">
    <text evidence="8">The sequence shown here is derived from an EMBL/GenBank/DDBJ whole genome shotgun (WGS) entry which is preliminary data.</text>
</comment>
<dbReference type="NCBIfam" id="TIGR00175">
    <property type="entry name" value="mito_nad_idh"/>
    <property type="match status" value="1"/>
</dbReference>
<dbReference type="EMBL" id="CATQJL010000001">
    <property type="protein sequence ID" value="CAJ0590335.1"/>
    <property type="molecule type" value="Genomic_DNA"/>
</dbReference>
<evidence type="ECO:0000259" key="7">
    <source>
        <dbReference type="SMART" id="SM01329"/>
    </source>
</evidence>
<keyword evidence="9" id="KW-1185">Reference proteome</keyword>
<feature type="domain" description="Isopropylmalate dehydrogenase-like" evidence="7">
    <location>
        <begin position="52"/>
        <end position="376"/>
    </location>
</feature>
<keyword evidence="4 6" id="KW-0809">Transit peptide</keyword>
<evidence type="ECO:0000256" key="2">
    <source>
        <dbReference type="ARBA" id="ARBA00007769"/>
    </source>
</evidence>
<sequence length="392" mass="43704">MAAKLQLCQAVRTILCQNAKIATVVSPEMVQFRSPVMNGCATKLNRYGGRHNVTVLPGDGIGPEMLEHVEKIFRFGQVPVDFETVQLSSKPDSEDDLKQAIIAIKRNGVALKGNIETKFDDPTFKSRNVELRRELDLFANVLHCCSIPSVPSRHQNINMIIIRENTEGEYSGLEHETTPGIVESLKIVTRKKIERISRFAFHYAKTYNRKKVTAVHKANIQKLGDGLFLHVCKEIGEKEFPEIKFDSMIVDNASMQLVSRPQQFDIMLMPNLYGNIISNIACGLVGGPGLVSGMNIGDEYAVFETGTRNTGTSLAGKDLANPTAFIRASADMLRYLGLDDYANLISDALYRTLVEKRIHTPDIGGTAKSSEMIAGVLEFIEKDMVERKWRVR</sequence>
<dbReference type="GO" id="GO:0051287">
    <property type="term" value="F:NAD binding"/>
    <property type="evidence" value="ECO:0007669"/>
    <property type="project" value="UniProtKB-UniRule"/>
</dbReference>
<comment type="subcellular location">
    <subcellularLocation>
        <location evidence="1 6">Mitochondrion</location>
    </subcellularLocation>
</comment>
<dbReference type="AlphaFoldDB" id="A0AA36GK31"/>
<proteinExistence type="inferred from homology"/>
<evidence type="ECO:0000256" key="3">
    <source>
        <dbReference type="ARBA" id="ARBA00022532"/>
    </source>
</evidence>
<dbReference type="FunFam" id="3.40.718.10:FF:000001">
    <property type="entry name" value="Isocitrate dehydrogenase [NAD] subunit, mitochondrial"/>
    <property type="match status" value="1"/>
</dbReference>
<evidence type="ECO:0000313" key="8">
    <source>
        <dbReference type="EMBL" id="CAJ0590335.1"/>
    </source>
</evidence>
<dbReference type="PROSITE" id="PS00470">
    <property type="entry name" value="IDH_IMDH"/>
    <property type="match status" value="1"/>
</dbReference>
<comment type="similarity">
    <text evidence="2 6">Belongs to the isocitrate and isopropylmalate dehydrogenases family.</text>
</comment>
<dbReference type="GO" id="GO:0005739">
    <property type="term" value="C:mitochondrion"/>
    <property type="evidence" value="ECO:0007669"/>
    <property type="project" value="UniProtKB-SubCell"/>
</dbReference>
<dbReference type="Pfam" id="PF00180">
    <property type="entry name" value="Iso_dh"/>
    <property type="match status" value="1"/>
</dbReference>
<evidence type="ECO:0000256" key="5">
    <source>
        <dbReference type="ARBA" id="ARBA00023128"/>
    </source>
</evidence>
<dbReference type="Gene3D" id="3.40.718.10">
    <property type="entry name" value="Isopropylmalate Dehydrogenase"/>
    <property type="match status" value="1"/>
</dbReference>
<dbReference type="PANTHER" id="PTHR11835">
    <property type="entry name" value="DECARBOXYLATING DEHYDROGENASES-ISOCITRATE, ISOPROPYLMALATE, TARTRATE"/>
    <property type="match status" value="1"/>
</dbReference>
<accession>A0AA36GK31</accession>
<dbReference type="GO" id="GO:0016616">
    <property type="term" value="F:oxidoreductase activity, acting on the CH-OH group of donors, NAD or NADP as acceptor"/>
    <property type="evidence" value="ECO:0007669"/>
    <property type="project" value="InterPro"/>
</dbReference>
<dbReference type="InterPro" id="IPR004434">
    <property type="entry name" value="Isocitrate_DH_NAD"/>
</dbReference>
<dbReference type="GO" id="GO:0000287">
    <property type="term" value="F:magnesium ion binding"/>
    <property type="evidence" value="ECO:0007669"/>
    <property type="project" value="UniProtKB-UniRule"/>
</dbReference>
<dbReference type="GO" id="GO:0006102">
    <property type="term" value="P:isocitrate metabolic process"/>
    <property type="evidence" value="ECO:0007669"/>
    <property type="project" value="TreeGrafter"/>
</dbReference>
<evidence type="ECO:0000256" key="4">
    <source>
        <dbReference type="ARBA" id="ARBA00022946"/>
    </source>
</evidence>
<gene>
    <name evidence="8" type="ORF">CYNAS_LOCUS2318</name>
</gene>
<evidence type="ECO:0000313" key="9">
    <source>
        <dbReference type="Proteomes" id="UP001176961"/>
    </source>
</evidence>
<keyword evidence="3 6" id="KW-0816">Tricarboxylic acid cycle</keyword>
<organism evidence="8 9">
    <name type="scientific">Cylicocyclus nassatus</name>
    <name type="common">Nematode worm</name>
    <dbReference type="NCBI Taxonomy" id="53992"/>
    <lineage>
        <taxon>Eukaryota</taxon>
        <taxon>Metazoa</taxon>
        <taxon>Ecdysozoa</taxon>
        <taxon>Nematoda</taxon>
        <taxon>Chromadorea</taxon>
        <taxon>Rhabditida</taxon>
        <taxon>Rhabditina</taxon>
        <taxon>Rhabditomorpha</taxon>
        <taxon>Strongyloidea</taxon>
        <taxon>Strongylidae</taxon>
        <taxon>Cylicocyclus</taxon>
    </lineage>
</organism>
<dbReference type="InterPro" id="IPR024084">
    <property type="entry name" value="IsoPropMal-DH-like_dom"/>
</dbReference>
<name>A0AA36GK31_CYLNA</name>
<dbReference type="Proteomes" id="UP001176961">
    <property type="component" value="Unassembled WGS sequence"/>
</dbReference>
<reference evidence="8" key="1">
    <citation type="submission" date="2023-07" db="EMBL/GenBank/DDBJ databases">
        <authorList>
            <consortium name="CYATHOMIX"/>
        </authorList>
    </citation>
    <scope>NUCLEOTIDE SEQUENCE</scope>
    <source>
        <strain evidence="8">N/A</strain>
    </source>
</reference>